<dbReference type="RefSeq" id="WP_013347095.1">
    <property type="nucleotide sequence ID" value="NC_014541.1"/>
</dbReference>
<dbReference type="InterPro" id="IPR050572">
    <property type="entry name" value="Fe-S_Ferredoxin"/>
</dbReference>
<evidence type="ECO:0000313" key="6">
    <source>
        <dbReference type="EMBL" id="ADN77789.1"/>
    </source>
</evidence>
<dbReference type="HOGENOM" id="CLU_022482_1_0_6"/>
<dbReference type="GO" id="GO:0046872">
    <property type="term" value="F:metal ion binding"/>
    <property type="evidence" value="ECO:0007669"/>
    <property type="project" value="UniProtKB-KW"/>
</dbReference>
<dbReference type="SUPFAM" id="SSF54862">
    <property type="entry name" value="4Fe-4S ferredoxins"/>
    <property type="match status" value="1"/>
</dbReference>
<reference evidence="6 7" key="1">
    <citation type="journal article" date="2010" name="Stand. Genomic Sci.">
        <title>Complete genome sequence of Ferrimonas balearica type strain (PAT).</title>
        <authorList>
            <person name="Nolan M."/>
            <person name="Sikorski J."/>
            <person name="Davenport K."/>
            <person name="Lucas S."/>
            <person name="Glavina Del Rio T."/>
            <person name="Tice H."/>
            <person name="Cheng J."/>
            <person name="Goodwin L."/>
            <person name="Pitluck S."/>
            <person name="Liolios K."/>
            <person name="Ivanova N."/>
            <person name="Mavromatis K."/>
            <person name="Ovchinnikova G."/>
            <person name="Pati A."/>
            <person name="Chen A."/>
            <person name="Palaniappan K."/>
            <person name="Land M."/>
            <person name="Hauser L."/>
            <person name="Chang Y."/>
            <person name="Jeffries C."/>
            <person name="Tapia R."/>
            <person name="Brettin T."/>
            <person name="Detter J."/>
            <person name="Han C."/>
            <person name="Yasawong M."/>
            <person name="Rohde M."/>
            <person name="Tindall B."/>
            <person name="Goker M."/>
            <person name="Woyke T."/>
            <person name="Bristow J."/>
            <person name="Eisen J."/>
            <person name="Markowitz V."/>
            <person name="Hugenholtz P."/>
            <person name="Kyrpides N."/>
            <person name="Klenk H."/>
            <person name="Lapidus A."/>
        </authorList>
    </citation>
    <scope>NUCLEOTIDE SEQUENCE [LARGE SCALE GENOMIC DNA]</scope>
    <source>
        <strain evidence="7">DSM 9799 / CCM 4581 / KCTC 23876 / PAT</strain>
    </source>
</reference>
<gene>
    <name evidence="6" type="ordered locus">Fbal_3593</name>
</gene>
<dbReference type="GO" id="GO:0051539">
    <property type="term" value="F:4 iron, 4 sulfur cluster binding"/>
    <property type="evidence" value="ECO:0007669"/>
    <property type="project" value="UniProtKB-KW"/>
</dbReference>
<dbReference type="Pfam" id="PF12838">
    <property type="entry name" value="Fer4_7"/>
    <property type="match status" value="1"/>
</dbReference>
<proteinExistence type="predicted"/>
<evidence type="ECO:0000313" key="7">
    <source>
        <dbReference type="Proteomes" id="UP000006683"/>
    </source>
</evidence>
<dbReference type="eggNOG" id="COG1145">
    <property type="taxonomic scope" value="Bacteria"/>
</dbReference>
<sequence>MSNSQIPVMDPAREQSLAQVTMLENLIPQTVSYNTAGHLLIIGPEDLIRLAAAELDGMASRTLVATEAVTSQDEAHLDKVMAAAEATESLPAYFSRTVSLKGFLGQFQAFIKVDGVEQELAPGAVRRPHYDLVLDLGQQPVLNLELLPPGYFHVGDDADKLAAALAQLPQLIGQFDKPRYVKVNYDICAHHSSGIDGCTRCLNVCPADAIESVDHKITVDPHLCHGAGSCTAACPTGALSYDQPTPAILKDYVKRLLTRYLELSDQRPAVVLHDDSAGEAALSALRQLPGGVLPVALEEVAVAGIDSWLATLAWGARQVLVLTTEQTPETLLTLVRSEHDLVTTLLQAVGEPADRVRLISTAELDQLDAILAESAAFAELPIAAFGKDLAKRDTLFNALDHINGASAGSTEVLDLPRVPYGTVSVDVDKCTLCMSCAALCPSRALMDGGDSPALKFTEQACVQCGLCERACPEKAITLTSRIQLDREARQTEQVLKEEEPFECVTCGKPFATKAVIEKMTTALAGHSAFAGDALNRLKMCEDCRVKDMFTDILNDPEKQLRV</sequence>
<dbReference type="Gene3D" id="3.30.70.20">
    <property type="match status" value="2"/>
</dbReference>
<evidence type="ECO:0000256" key="4">
    <source>
        <dbReference type="ARBA" id="ARBA00023014"/>
    </source>
</evidence>
<dbReference type="PROSITE" id="PS00198">
    <property type="entry name" value="4FE4S_FER_1"/>
    <property type="match status" value="2"/>
</dbReference>
<dbReference type="InterPro" id="IPR017896">
    <property type="entry name" value="4Fe4S_Fe-S-bd"/>
</dbReference>
<organism evidence="6 7">
    <name type="scientific">Ferrimonas balearica (strain DSM 9799 / CCM 4581 / KCTC 23876 / PAT)</name>
    <dbReference type="NCBI Taxonomy" id="550540"/>
    <lineage>
        <taxon>Bacteria</taxon>
        <taxon>Pseudomonadati</taxon>
        <taxon>Pseudomonadota</taxon>
        <taxon>Gammaproteobacteria</taxon>
        <taxon>Alteromonadales</taxon>
        <taxon>Ferrimonadaceae</taxon>
        <taxon>Ferrimonas</taxon>
    </lineage>
</organism>
<dbReference type="Proteomes" id="UP000006683">
    <property type="component" value="Chromosome"/>
</dbReference>
<feature type="domain" description="4Fe-4S ferredoxin-type" evidence="5">
    <location>
        <begin position="421"/>
        <end position="450"/>
    </location>
</feature>
<keyword evidence="3" id="KW-0408">Iron</keyword>
<feature type="domain" description="4Fe-4S ferredoxin-type" evidence="5">
    <location>
        <begin position="215"/>
        <end position="244"/>
    </location>
</feature>
<evidence type="ECO:0000256" key="2">
    <source>
        <dbReference type="ARBA" id="ARBA00022723"/>
    </source>
</evidence>
<evidence type="ECO:0000256" key="3">
    <source>
        <dbReference type="ARBA" id="ARBA00023004"/>
    </source>
</evidence>
<dbReference type="KEGG" id="fbl:Fbal_3593"/>
<keyword evidence="2" id="KW-0479">Metal-binding</keyword>
<evidence type="ECO:0000256" key="1">
    <source>
        <dbReference type="ARBA" id="ARBA00022485"/>
    </source>
</evidence>
<dbReference type="EMBL" id="CP002209">
    <property type="protein sequence ID" value="ADN77789.1"/>
    <property type="molecule type" value="Genomic_DNA"/>
</dbReference>
<dbReference type="STRING" id="550540.Fbal_3593"/>
<dbReference type="Pfam" id="PF13187">
    <property type="entry name" value="Fer4_9"/>
    <property type="match status" value="1"/>
</dbReference>
<feature type="domain" description="4Fe-4S ferredoxin-type" evidence="5">
    <location>
        <begin position="452"/>
        <end position="481"/>
    </location>
</feature>
<dbReference type="PANTHER" id="PTHR43687:SF4">
    <property type="entry name" value="BLR5484 PROTEIN"/>
    <property type="match status" value="1"/>
</dbReference>
<accession>E1SNY2</accession>
<keyword evidence="7" id="KW-1185">Reference proteome</keyword>
<dbReference type="PANTHER" id="PTHR43687">
    <property type="entry name" value="ADENYLYLSULFATE REDUCTASE, BETA SUBUNIT"/>
    <property type="match status" value="1"/>
</dbReference>
<dbReference type="AlphaFoldDB" id="E1SNY2"/>
<name>E1SNY2_FERBD</name>
<keyword evidence="4" id="KW-0411">Iron-sulfur</keyword>
<keyword evidence="1" id="KW-0004">4Fe-4S</keyword>
<dbReference type="InterPro" id="IPR017900">
    <property type="entry name" value="4Fe4S_Fe_S_CS"/>
</dbReference>
<dbReference type="GeneID" id="67183797"/>
<dbReference type="PROSITE" id="PS51379">
    <property type="entry name" value="4FE4S_FER_2"/>
    <property type="match status" value="3"/>
</dbReference>
<protein>
    <submittedName>
        <fullName evidence="6">4Fe-4S ferredoxin iron-sulfur binding domain protein</fullName>
    </submittedName>
</protein>
<evidence type="ECO:0000259" key="5">
    <source>
        <dbReference type="PROSITE" id="PS51379"/>
    </source>
</evidence>